<reference evidence="1 2" key="1">
    <citation type="submission" date="2015-07" db="EMBL/GenBank/DDBJ databases">
        <authorList>
            <person name="Noorani M."/>
        </authorList>
    </citation>
    <scope>NUCLEOTIDE SEQUENCE [LARGE SCALE GENOMIC DNA]</scope>
    <source>
        <strain evidence="1 2">CECT 5088</strain>
    </source>
</reference>
<keyword evidence="2" id="KW-1185">Reference proteome</keyword>
<gene>
    <name evidence="1" type="ORF">JAN5088_03648</name>
</gene>
<dbReference type="STRING" id="282197.SAMN04488517_11031"/>
<accession>A0A0M6XVV1</accession>
<proteinExistence type="predicted"/>
<dbReference type="AlphaFoldDB" id="A0A0M6XVV1"/>
<dbReference type="Proteomes" id="UP000048908">
    <property type="component" value="Unassembled WGS sequence"/>
</dbReference>
<organism evidence="1 2">
    <name type="scientific">Jannaschia rubra</name>
    <dbReference type="NCBI Taxonomy" id="282197"/>
    <lineage>
        <taxon>Bacteria</taxon>
        <taxon>Pseudomonadati</taxon>
        <taxon>Pseudomonadota</taxon>
        <taxon>Alphaproteobacteria</taxon>
        <taxon>Rhodobacterales</taxon>
        <taxon>Roseobacteraceae</taxon>
        <taxon>Jannaschia</taxon>
    </lineage>
</organism>
<evidence type="ECO:0000313" key="1">
    <source>
        <dbReference type="EMBL" id="CTQ34852.1"/>
    </source>
</evidence>
<evidence type="ECO:0000313" key="2">
    <source>
        <dbReference type="Proteomes" id="UP000048908"/>
    </source>
</evidence>
<protein>
    <submittedName>
        <fullName evidence="1">Uncharacterized protein</fullName>
    </submittedName>
</protein>
<dbReference type="EMBL" id="CXPG01000027">
    <property type="protein sequence ID" value="CTQ34852.1"/>
    <property type="molecule type" value="Genomic_DNA"/>
</dbReference>
<name>A0A0M6XVV1_9RHOB</name>
<sequence length="106" mass="11462">MTLRQCGRGSGRWCVAPAGVLAVLAHVGAATSEARAQTTSFDCLPPVPPAEVSPELLRDFEGELRAEYSAYFDEAQAYLACLDAAGRTVRTEVQAALEAYRRLFPE</sequence>